<evidence type="ECO:0000256" key="2">
    <source>
        <dbReference type="ARBA" id="ARBA00007863"/>
    </source>
</evidence>
<comment type="subcellular location">
    <subcellularLocation>
        <location evidence="1">Membrane</location>
        <topology evidence="1">Multi-pass membrane protein</topology>
    </subcellularLocation>
</comment>
<feature type="transmembrane region" description="Helical" evidence="7">
    <location>
        <begin position="229"/>
        <end position="249"/>
    </location>
</feature>
<dbReference type="GO" id="GO:0016020">
    <property type="term" value="C:membrane"/>
    <property type="evidence" value="ECO:0007669"/>
    <property type="project" value="UniProtKB-SubCell"/>
</dbReference>
<proteinExistence type="inferred from homology"/>
<evidence type="ECO:0000313" key="9">
    <source>
        <dbReference type="Proteomes" id="UP000245699"/>
    </source>
</evidence>
<evidence type="ECO:0000256" key="6">
    <source>
        <dbReference type="ARBA" id="ARBA00023136"/>
    </source>
</evidence>
<dbReference type="InterPro" id="IPR037185">
    <property type="entry name" value="EmrE-like"/>
</dbReference>
<dbReference type="Pfam" id="PF06027">
    <property type="entry name" value="SLC35F"/>
    <property type="match status" value="1"/>
</dbReference>
<dbReference type="PANTHER" id="PTHR14233:SF4">
    <property type="entry name" value="SOLUTE CARRIER FAMILY 35 MEMBER F2"/>
    <property type="match status" value="1"/>
</dbReference>
<feature type="transmembrane region" description="Helical" evidence="7">
    <location>
        <begin position="79"/>
        <end position="97"/>
    </location>
</feature>
<dbReference type="AlphaFoldDB" id="A0A2T9Z0E7"/>
<evidence type="ECO:0000256" key="7">
    <source>
        <dbReference type="SAM" id="Phobius"/>
    </source>
</evidence>
<sequence>MDQNTAESVLGVKNDGISEQPQDSHQDSFKNKSTKEKVIYMIKAIVIGQVLSLCIAGTSTMTNSLTTNLGISIPTTQSFFLYVLLMVVYVPYTYFKYGLVSLKYFKKIWYWYILLGFVDVEGNYFVVKAYNYTSLLSCALLDVWTLPCVVLLTFVLFRVKYKLGQYTAIAFCLAGLGTLIYLDNKDDGNVAGPNPVKGDIFMIIGATFYALSNILLEYIVRQRPVYETLGYLGVFGTIINGIQLVSLELNEIRSVSWTAQAVGYNAGFVIFMFLFYSLTPYLFRITSATFFNLSILTSDVYILVISIFVFENKVSALYSIAFVLVVFGLLIFNISPTLAGKNIVKLPGFRRLENEV</sequence>
<dbReference type="EMBL" id="MBFT01000090">
    <property type="protein sequence ID" value="PVU98068.1"/>
    <property type="molecule type" value="Genomic_DNA"/>
</dbReference>
<dbReference type="InterPro" id="IPR009262">
    <property type="entry name" value="SLC35_F1/F2/F6"/>
</dbReference>
<dbReference type="InterPro" id="IPR052221">
    <property type="entry name" value="SLC35F_Transporter"/>
</dbReference>
<feature type="transmembrane region" description="Helical" evidence="7">
    <location>
        <begin position="316"/>
        <end position="335"/>
    </location>
</feature>
<feature type="transmembrane region" description="Helical" evidence="7">
    <location>
        <begin position="38"/>
        <end position="59"/>
    </location>
</feature>
<dbReference type="GO" id="GO:0022857">
    <property type="term" value="F:transmembrane transporter activity"/>
    <property type="evidence" value="ECO:0007669"/>
    <property type="project" value="InterPro"/>
</dbReference>
<evidence type="ECO:0000256" key="4">
    <source>
        <dbReference type="ARBA" id="ARBA00022692"/>
    </source>
</evidence>
<keyword evidence="3" id="KW-0813">Transport</keyword>
<accession>A0A2T9Z0E7</accession>
<feature type="transmembrane region" description="Helical" evidence="7">
    <location>
        <begin position="200"/>
        <end position="220"/>
    </location>
</feature>
<evidence type="ECO:0000313" key="8">
    <source>
        <dbReference type="EMBL" id="PVU98068.1"/>
    </source>
</evidence>
<feature type="transmembrane region" description="Helical" evidence="7">
    <location>
        <begin position="261"/>
        <end position="283"/>
    </location>
</feature>
<keyword evidence="9" id="KW-1185">Reference proteome</keyword>
<evidence type="ECO:0000256" key="5">
    <source>
        <dbReference type="ARBA" id="ARBA00022989"/>
    </source>
</evidence>
<keyword evidence="5 7" id="KW-1133">Transmembrane helix</keyword>
<name>A0A2T9Z0E7_9FUNG</name>
<dbReference type="OrthoDB" id="429955at2759"/>
<organism evidence="8 9">
    <name type="scientific">Furculomyces boomerangus</name>
    <dbReference type="NCBI Taxonomy" id="61424"/>
    <lineage>
        <taxon>Eukaryota</taxon>
        <taxon>Fungi</taxon>
        <taxon>Fungi incertae sedis</taxon>
        <taxon>Zoopagomycota</taxon>
        <taxon>Kickxellomycotina</taxon>
        <taxon>Harpellomycetes</taxon>
        <taxon>Harpellales</taxon>
        <taxon>Harpellaceae</taxon>
        <taxon>Furculomyces</taxon>
    </lineage>
</organism>
<dbReference type="Proteomes" id="UP000245699">
    <property type="component" value="Unassembled WGS sequence"/>
</dbReference>
<protein>
    <recommendedName>
        <fullName evidence="10">EamA domain-containing protein</fullName>
    </recommendedName>
</protein>
<comment type="caution">
    <text evidence="8">The sequence shown here is derived from an EMBL/GenBank/DDBJ whole genome shotgun (WGS) entry which is preliminary data.</text>
</comment>
<keyword evidence="4 7" id="KW-0812">Transmembrane</keyword>
<evidence type="ECO:0000256" key="3">
    <source>
        <dbReference type="ARBA" id="ARBA00022448"/>
    </source>
</evidence>
<keyword evidence="6 7" id="KW-0472">Membrane</keyword>
<dbReference type="SUPFAM" id="SSF103481">
    <property type="entry name" value="Multidrug resistance efflux transporter EmrE"/>
    <property type="match status" value="1"/>
</dbReference>
<feature type="transmembrane region" description="Helical" evidence="7">
    <location>
        <begin position="290"/>
        <end position="310"/>
    </location>
</feature>
<dbReference type="PANTHER" id="PTHR14233">
    <property type="entry name" value="DUF914-RELATED"/>
    <property type="match status" value="1"/>
</dbReference>
<evidence type="ECO:0000256" key="1">
    <source>
        <dbReference type="ARBA" id="ARBA00004141"/>
    </source>
</evidence>
<feature type="transmembrane region" description="Helical" evidence="7">
    <location>
        <begin position="109"/>
        <end position="126"/>
    </location>
</feature>
<dbReference type="STRING" id="61424.A0A2T9Z0E7"/>
<comment type="similarity">
    <text evidence="2">Belongs to the SLC35F solute transporter family.</text>
</comment>
<feature type="transmembrane region" description="Helical" evidence="7">
    <location>
        <begin position="163"/>
        <end position="180"/>
    </location>
</feature>
<gene>
    <name evidence="8" type="ORF">BB559_001786</name>
</gene>
<evidence type="ECO:0008006" key="10">
    <source>
        <dbReference type="Google" id="ProtNLM"/>
    </source>
</evidence>
<reference evidence="8 9" key="1">
    <citation type="journal article" date="2018" name="MBio">
        <title>Comparative Genomics Reveals the Core Gene Toolbox for the Fungus-Insect Symbiosis.</title>
        <authorList>
            <person name="Wang Y."/>
            <person name="Stata M."/>
            <person name="Wang W."/>
            <person name="Stajich J.E."/>
            <person name="White M.M."/>
            <person name="Moncalvo J.M."/>
        </authorList>
    </citation>
    <scope>NUCLEOTIDE SEQUENCE [LARGE SCALE GENOMIC DNA]</scope>
    <source>
        <strain evidence="8 9">AUS-77-4</strain>
    </source>
</reference>
<feature type="transmembrane region" description="Helical" evidence="7">
    <location>
        <begin position="132"/>
        <end position="156"/>
    </location>
</feature>